<comment type="caution">
    <text evidence="1">The sequence shown here is derived from an EMBL/GenBank/DDBJ whole genome shotgun (WGS) entry which is preliminary data.</text>
</comment>
<dbReference type="EMBL" id="VSSQ01073379">
    <property type="protein sequence ID" value="MPN24506.1"/>
    <property type="molecule type" value="Genomic_DNA"/>
</dbReference>
<organism evidence="1">
    <name type="scientific">bioreactor metagenome</name>
    <dbReference type="NCBI Taxonomy" id="1076179"/>
    <lineage>
        <taxon>unclassified sequences</taxon>
        <taxon>metagenomes</taxon>
        <taxon>ecological metagenomes</taxon>
    </lineage>
</organism>
<evidence type="ECO:0000313" key="1">
    <source>
        <dbReference type="EMBL" id="MPN24506.1"/>
    </source>
</evidence>
<dbReference type="AlphaFoldDB" id="A0A645GEC9"/>
<reference evidence="1" key="1">
    <citation type="submission" date="2019-08" db="EMBL/GenBank/DDBJ databases">
        <authorList>
            <person name="Kucharzyk K."/>
            <person name="Murdoch R.W."/>
            <person name="Higgins S."/>
            <person name="Loffler F."/>
        </authorList>
    </citation>
    <scope>NUCLEOTIDE SEQUENCE</scope>
</reference>
<protein>
    <submittedName>
        <fullName evidence="1">Uncharacterized protein</fullName>
    </submittedName>
</protein>
<accession>A0A645GEC9</accession>
<proteinExistence type="predicted"/>
<gene>
    <name evidence="1" type="ORF">SDC9_171905</name>
</gene>
<sequence length="147" mass="15968">MAAIKGEVQIRLLDLCGKTCRGAASLNVDNHDGHLRHDTPAYGFAFKRDSRTTGTGDSYLSGITSTQRQRDGSNLVFALDECATVLRQLAPEDFHDVRPRGDRVSSAEAHAGCDDAKSKSLVPVHHDLFGFAPLALHKSESLNHISE</sequence>
<name>A0A645GEC9_9ZZZZ</name>